<dbReference type="AlphaFoldDB" id="C8X383"/>
<dbReference type="InterPro" id="IPR004720">
    <property type="entry name" value="PTS_IIB_sorbose-sp"/>
</dbReference>
<keyword evidence="2" id="KW-0813">Transport</keyword>
<accession>C8X383</accession>
<evidence type="ECO:0000256" key="4">
    <source>
        <dbReference type="ARBA" id="ARBA00022597"/>
    </source>
</evidence>
<dbReference type="SUPFAM" id="SSF52728">
    <property type="entry name" value="PTS IIb component"/>
    <property type="match status" value="1"/>
</dbReference>
<keyword evidence="7" id="KW-0418">Kinase</keyword>
<dbReference type="GO" id="GO:0016301">
    <property type="term" value="F:kinase activity"/>
    <property type="evidence" value="ECO:0007669"/>
    <property type="project" value="UniProtKB-KW"/>
</dbReference>
<dbReference type="Proteomes" id="UP000001052">
    <property type="component" value="Chromosome"/>
</dbReference>
<reference evidence="9 10" key="2">
    <citation type="journal article" date="2010" name="Stand. Genomic Sci.">
        <title>Complete genome sequence of Desulfohalobium retbaense type strain (HR(100)).</title>
        <authorList>
            <person name="Spring S."/>
            <person name="Nolan M."/>
            <person name="Lapidus A."/>
            <person name="Glavina Del Rio T."/>
            <person name="Copeland A."/>
            <person name="Tice H."/>
            <person name="Cheng J.F."/>
            <person name="Lucas S."/>
            <person name="Land M."/>
            <person name="Chen F."/>
            <person name="Bruce D."/>
            <person name="Goodwin L."/>
            <person name="Pitluck S."/>
            <person name="Ivanova N."/>
            <person name="Mavromatis K."/>
            <person name="Mikhailova N."/>
            <person name="Pati A."/>
            <person name="Chen A."/>
            <person name="Palaniappan K."/>
            <person name="Hauser L."/>
            <person name="Chang Y.J."/>
            <person name="Jeffries C.D."/>
            <person name="Munk C."/>
            <person name="Kiss H."/>
            <person name="Chain P."/>
            <person name="Han C."/>
            <person name="Brettin T."/>
            <person name="Detter J.C."/>
            <person name="Schuler E."/>
            <person name="Goker M."/>
            <person name="Rohde M."/>
            <person name="Bristow J."/>
            <person name="Eisen J.A."/>
            <person name="Markowitz V."/>
            <person name="Hugenholtz P."/>
            <person name="Kyrpides N.C."/>
            <person name="Klenk H.P."/>
        </authorList>
    </citation>
    <scope>NUCLEOTIDE SEQUENCE [LARGE SCALE GENOMIC DNA]</scope>
    <source>
        <strain evidence="9 10">DSM 5692</strain>
    </source>
</reference>
<dbReference type="GO" id="GO:0008982">
    <property type="term" value="F:protein-N(PI)-phosphohistidine-sugar phosphotransferase activity"/>
    <property type="evidence" value="ECO:0007669"/>
    <property type="project" value="InterPro"/>
</dbReference>
<reference evidence="10" key="1">
    <citation type="submission" date="2009-09" db="EMBL/GenBank/DDBJ databases">
        <title>The complete chromosome of Desulfohalobium retbaense DSM 5692.</title>
        <authorList>
            <consortium name="US DOE Joint Genome Institute (JGI-PGF)"/>
            <person name="Lucas S."/>
            <person name="Copeland A."/>
            <person name="Lapidus A."/>
            <person name="Glavina del Rio T."/>
            <person name="Dalin E."/>
            <person name="Tice H."/>
            <person name="Bruce D."/>
            <person name="Goodwin L."/>
            <person name="Pitluck S."/>
            <person name="Kyrpides N."/>
            <person name="Mavromatis K."/>
            <person name="Ivanova N."/>
            <person name="Mikhailova N."/>
            <person name="Munk A.C."/>
            <person name="Brettin T."/>
            <person name="Detter J.C."/>
            <person name="Han C."/>
            <person name="Tapia R."/>
            <person name="Larimer F."/>
            <person name="Land M."/>
            <person name="Hauser L."/>
            <person name="Markowitz V."/>
            <person name="Cheng J.-F."/>
            <person name="Hugenholtz P."/>
            <person name="Woyke T."/>
            <person name="Wu D."/>
            <person name="Spring S."/>
            <person name="Klenk H.-P."/>
            <person name="Eisen J.A."/>
        </authorList>
    </citation>
    <scope>NUCLEOTIDE SEQUENCE [LARGE SCALE GENOMIC DNA]</scope>
    <source>
        <strain evidence="10">DSM 5692</strain>
    </source>
</reference>
<name>C8X383_DESRD</name>
<dbReference type="TCDB" id="4.A.6.2.2">
    <property type="family name" value="the pts mannose-fructose-sorbose (man) family"/>
</dbReference>
<dbReference type="GO" id="GO:0005737">
    <property type="term" value="C:cytoplasm"/>
    <property type="evidence" value="ECO:0007669"/>
    <property type="project" value="UniProtKB-SubCell"/>
</dbReference>
<dbReference type="Gene3D" id="3.40.35.10">
    <property type="entry name" value="Phosphotransferase system, sorbose subfamily IIB component"/>
    <property type="match status" value="1"/>
</dbReference>
<dbReference type="KEGG" id="drt:Dret_1596"/>
<evidence type="ECO:0000256" key="3">
    <source>
        <dbReference type="ARBA" id="ARBA00022490"/>
    </source>
</evidence>
<protein>
    <submittedName>
        <fullName evidence="9">PTS system sorbose subfamily IIB component</fullName>
    </submittedName>
</protein>
<evidence type="ECO:0000256" key="2">
    <source>
        <dbReference type="ARBA" id="ARBA00022448"/>
    </source>
</evidence>
<keyword evidence="5" id="KW-0808">Transferase</keyword>
<dbReference type="STRING" id="485915.Dret_1596"/>
<dbReference type="PROSITE" id="PS51101">
    <property type="entry name" value="PTS_EIIB_TYPE_4"/>
    <property type="match status" value="1"/>
</dbReference>
<gene>
    <name evidence="9" type="ordered locus">Dret_1596</name>
</gene>
<evidence type="ECO:0000259" key="8">
    <source>
        <dbReference type="PROSITE" id="PS51101"/>
    </source>
</evidence>
<keyword evidence="3" id="KW-0963">Cytoplasm</keyword>
<comment type="subcellular location">
    <subcellularLocation>
        <location evidence="1">Cytoplasm</location>
    </subcellularLocation>
</comment>
<dbReference type="InterPro" id="IPR036667">
    <property type="entry name" value="PTS_IIB_sorbose-sp_sf"/>
</dbReference>
<evidence type="ECO:0000256" key="6">
    <source>
        <dbReference type="ARBA" id="ARBA00022683"/>
    </source>
</evidence>
<dbReference type="eggNOG" id="COG3444">
    <property type="taxonomic scope" value="Bacteria"/>
</dbReference>
<keyword evidence="4" id="KW-0762">Sugar transport</keyword>
<feature type="domain" description="PTS EIIB type-4" evidence="8">
    <location>
        <begin position="1"/>
        <end position="160"/>
    </location>
</feature>
<sequence>MDEMMYWVRIDNRLVHGQVIENWLPYTRAKALVVVNDDLAHDDLRQEIIGLAIPAGIRHFFLTVDAIPQLINGQYRLGNAANVLFLFATCADAWRAFELGFSFDHLNIGNIHYGPGRRQVCDHAALSREDIACLRSFSVKGVELDFRCVPNTPVQVKELW</sequence>
<organism evidence="9 10">
    <name type="scientific">Desulfohalobium retbaense (strain ATCC 49708 / DSM 5692 / JCM 16813 / HR100)</name>
    <dbReference type="NCBI Taxonomy" id="485915"/>
    <lineage>
        <taxon>Bacteria</taxon>
        <taxon>Pseudomonadati</taxon>
        <taxon>Thermodesulfobacteriota</taxon>
        <taxon>Desulfovibrionia</taxon>
        <taxon>Desulfovibrionales</taxon>
        <taxon>Desulfohalobiaceae</taxon>
        <taxon>Desulfohalobium</taxon>
    </lineage>
</organism>
<evidence type="ECO:0000313" key="10">
    <source>
        <dbReference type="Proteomes" id="UP000001052"/>
    </source>
</evidence>
<evidence type="ECO:0000256" key="7">
    <source>
        <dbReference type="ARBA" id="ARBA00022777"/>
    </source>
</evidence>
<dbReference type="RefSeq" id="WP_015752023.1">
    <property type="nucleotide sequence ID" value="NC_013223.1"/>
</dbReference>
<dbReference type="EMBL" id="CP001734">
    <property type="protein sequence ID" value="ACV68880.1"/>
    <property type="molecule type" value="Genomic_DNA"/>
</dbReference>
<keyword evidence="10" id="KW-1185">Reference proteome</keyword>
<evidence type="ECO:0000313" key="9">
    <source>
        <dbReference type="EMBL" id="ACV68880.1"/>
    </source>
</evidence>
<dbReference type="Pfam" id="PF03830">
    <property type="entry name" value="PTSIIB_sorb"/>
    <property type="match status" value="1"/>
</dbReference>
<evidence type="ECO:0000256" key="5">
    <source>
        <dbReference type="ARBA" id="ARBA00022679"/>
    </source>
</evidence>
<evidence type="ECO:0000256" key="1">
    <source>
        <dbReference type="ARBA" id="ARBA00004496"/>
    </source>
</evidence>
<dbReference type="GO" id="GO:0009401">
    <property type="term" value="P:phosphoenolpyruvate-dependent sugar phosphotransferase system"/>
    <property type="evidence" value="ECO:0007669"/>
    <property type="project" value="UniProtKB-KW"/>
</dbReference>
<proteinExistence type="predicted"/>
<keyword evidence="6" id="KW-0598">Phosphotransferase system</keyword>
<dbReference type="HOGENOM" id="CLU_116175_2_1_7"/>